<keyword evidence="2" id="KW-0472">Membrane</keyword>
<accession>A0A7C5DDJ4</accession>
<feature type="transmembrane region" description="Helical" evidence="2">
    <location>
        <begin position="312"/>
        <end position="332"/>
    </location>
</feature>
<feature type="transmembrane region" description="Helical" evidence="2">
    <location>
        <begin position="6"/>
        <end position="25"/>
    </location>
</feature>
<feature type="transmembrane region" description="Helical" evidence="2">
    <location>
        <begin position="95"/>
        <end position="115"/>
    </location>
</feature>
<sequence length="355" mass="39317">AVYGGILLAIPIIVYPKIIMVIMGAKAQVINIGSSYLVPLAFFIPMFMISFAINAVFRATGDTYTPMVILTTSNLLNIILDPIFIFTFKMGVKGAAIATGISYSIAFLYGLYKLIKFLEINPFKPHRPDFSLGWKILKVGIPSGIQFTIMSLTMFVLLRIVASYGSEVVAAVGIVGRLLNFLRIPTMGFAISASIVCGQYLGMENFKEAEKTIIKTIILNEIVIITLLALIFPYGEQILLLFSKDPAVLKPGIEVFRFFMLTQLFVAINITISSSFRAAGDTLPPLYISIVRLILLSIIAPVLGKLFSLRGIWEALVISAFLSSILSLIFFIKRDWKKRAVTIGFKMRMEAQKEV</sequence>
<keyword evidence="1" id="KW-0813">Transport</keyword>
<feature type="transmembrane region" description="Helical" evidence="2">
    <location>
        <begin position="286"/>
        <end position="306"/>
    </location>
</feature>
<feature type="transmembrane region" description="Helical" evidence="2">
    <location>
        <begin position="213"/>
        <end position="235"/>
    </location>
</feature>
<dbReference type="GO" id="GO:0042910">
    <property type="term" value="F:xenobiotic transmembrane transporter activity"/>
    <property type="evidence" value="ECO:0007669"/>
    <property type="project" value="InterPro"/>
</dbReference>
<dbReference type="GO" id="GO:0005886">
    <property type="term" value="C:plasma membrane"/>
    <property type="evidence" value="ECO:0007669"/>
    <property type="project" value="TreeGrafter"/>
</dbReference>
<protein>
    <submittedName>
        <fullName evidence="3">MATE family efflux transporter</fullName>
    </submittedName>
</protein>
<dbReference type="GO" id="GO:0015297">
    <property type="term" value="F:antiporter activity"/>
    <property type="evidence" value="ECO:0007669"/>
    <property type="project" value="InterPro"/>
</dbReference>
<dbReference type="PANTHER" id="PTHR43298:SF2">
    <property type="entry name" value="FMN_FAD EXPORTER YEEO-RELATED"/>
    <property type="match status" value="1"/>
</dbReference>
<proteinExistence type="predicted"/>
<dbReference type="InterPro" id="IPR002528">
    <property type="entry name" value="MATE_fam"/>
</dbReference>
<dbReference type="Pfam" id="PF01554">
    <property type="entry name" value="MatE"/>
    <property type="match status" value="2"/>
</dbReference>
<comment type="caution">
    <text evidence="3">The sequence shown here is derived from an EMBL/GenBank/DDBJ whole genome shotgun (WGS) entry which is preliminary data.</text>
</comment>
<organism evidence="3">
    <name type="scientific">candidate division WOR-3 bacterium</name>
    <dbReference type="NCBI Taxonomy" id="2052148"/>
    <lineage>
        <taxon>Bacteria</taxon>
        <taxon>Bacteria division WOR-3</taxon>
    </lineage>
</organism>
<evidence type="ECO:0000313" key="3">
    <source>
        <dbReference type="EMBL" id="HHE04979.1"/>
    </source>
</evidence>
<feature type="transmembrane region" description="Helical" evidence="2">
    <location>
        <begin position="136"/>
        <end position="161"/>
    </location>
</feature>
<dbReference type="PANTHER" id="PTHR43298">
    <property type="entry name" value="MULTIDRUG RESISTANCE PROTEIN NORM-RELATED"/>
    <property type="match status" value="1"/>
</dbReference>
<feature type="transmembrane region" description="Helical" evidence="2">
    <location>
        <begin position="37"/>
        <end position="57"/>
    </location>
</feature>
<dbReference type="AlphaFoldDB" id="A0A7C5DDJ4"/>
<gene>
    <name evidence="3" type="ORF">ENL19_02830</name>
</gene>
<evidence type="ECO:0000256" key="1">
    <source>
        <dbReference type="ARBA" id="ARBA00022448"/>
    </source>
</evidence>
<dbReference type="NCBIfam" id="TIGR00797">
    <property type="entry name" value="matE"/>
    <property type="match status" value="1"/>
</dbReference>
<feature type="transmembrane region" description="Helical" evidence="2">
    <location>
        <begin position="181"/>
        <end position="201"/>
    </location>
</feature>
<keyword evidence="2" id="KW-1133">Transmembrane helix</keyword>
<feature type="non-terminal residue" evidence="3">
    <location>
        <position position="1"/>
    </location>
</feature>
<dbReference type="EMBL" id="DRTB01000213">
    <property type="protein sequence ID" value="HHE04979.1"/>
    <property type="molecule type" value="Genomic_DNA"/>
</dbReference>
<dbReference type="InterPro" id="IPR050222">
    <property type="entry name" value="MATE_MdtK"/>
</dbReference>
<reference evidence="3" key="1">
    <citation type="journal article" date="2020" name="mSystems">
        <title>Genome- and Community-Level Interaction Insights into Carbon Utilization and Element Cycling Functions of Hydrothermarchaeota in Hydrothermal Sediment.</title>
        <authorList>
            <person name="Zhou Z."/>
            <person name="Liu Y."/>
            <person name="Xu W."/>
            <person name="Pan J."/>
            <person name="Luo Z.H."/>
            <person name="Li M."/>
        </authorList>
    </citation>
    <scope>NUCLEOTIDE SEQUENCE [LARGE SCALE GENOMIC DNA]</scope>
    <source>
        <strain evidence="3">HyVt-74</strain>
    </source>
</reference>
<keyword evidence="2" id="KW-0812">Transmembrane</keyword>
<name>A0A7C5DDJ4_UNCW3</name>
<evidence type="ECO:0000256" key="2">
    <source>
        <dbReference type="SAM" id="Phobius"/>
    </source>
</evidence>
<dbReference type="Proteomes" id="UP000886110">
    <property type="component" value="Unassembled WGS sequence"/>
</dbReference>
<feature type="transmembrane region" description="Helical" evidence="2">
    <location>
        <begin position="255"/>
        <end position="274"/>
    </location>
</feature>